<organism evidence="2 3">
    <name type="scientific">Saprolegnia diclina (strain VS20)</name>
    <dbReference type="NCBI Taxonomy" id="1156394"/>
    <lineage>
        <taxon>Eukaryota</taxon>
        <taxon>Sar</taxon>
        <taxon>Stramenopiles</taxon>
        <taxon>Oomycota</taxon>
        <taxon>Saprolegniomycetes</taxon>
        <taxon>Saprolegniales</taxon>
        <taxon>Saprolegniaceae</taxon>
        <taxon>Saprolegnia</taxon>
    </lineage>
</organism>
<reference evidence="2 3" key="1">
    <citation type="submission" date="2012-04" db="EMBL/GenBank/DDBJ databases">
        <title>The Genome Sequence of Saprolegnia declina VS20.</title>
        <authorList>
            <consortium name="The Broad Institute Genome Sequencing Platform"/>
            <person name="Russ C."/>
            <person name="Nusbaum C."/>
            <person name="Tyler B."/>
            <person name="van West P."/>
            <person name="Dieguez-Uribeondo J."/>
            <person name="de Bruijn I."/>
            <person name="Tripathy S."/>
            <person name="Jiang R."/>
            <person name="Young S.K."/>
            <person name="Zeng Q."/>
            <person name="Gargeya S."/>
            <person name="Fitzgerald M."/>
            <person name="Haas B."/>
            <person name="Abouelleil A."/>
            <person name="Alvarado L."/>
            <person name="Arachchi H.M."/>
            <person name="Berlin A."/>
            <person name="Chapman S.B."/>
            <person name="Goldberg J."/>
            <person name="Griggs A."/>
            <person name="Gujja S."/>
            <person name="Hansen M."/>
            <person name="Howarth C."/>
            <person name="Imamovic A."/>
            <person name="Larimer J."/>
            <person name="McCowen C."/>
            <person name="Montmayeur A."/>
            <person name="Murphy C."/>
            <person name="Neiman D."/>
            <person name="Pearson M."/>
            <person name="Priest M."/>
            <person name="Roberts A."/>
            <person name="Saif S."/>
            <person name="Shea T."/>
            <person name="Sisk P."/>
            <person name="Sykes S."/>
            <person name="Wortman J."/>
            <person name="Nusbaum C."/>
            <person name="Birren B."/>
        </authorList>
    </citation>
    <scope>NUCLEOTIDE SEQUENCE [LARGE SCALE GENOMIC DNA]</scope>
    <source>
        <strain evidence="2 3">VS20</strain>
    </source>
</reference>
<evidence type="ECO:0000259" key="1">
    <source>
        <dbReference type="Pfam" id="PF20253"/>
    </source>
</evidence>
<gene>
    <name evidence="2" type="ORF">SDRG_11204</name>
</gene>
<evidence type="ECO:0000313" key="2">
    <source>
        <dbReference type="EMBL" id="EQC31017.1"/>
    </source>
</evidence>
<name>T0RM48_SAPDV</name>
<dbReference type="VEuPathDB" id="FungiDB:SDRG_11204"/>
<dbReference type="OrthoDB" id="4159683at2759"/>
<dbReference type="RefSeq" id="XP_008615456.1">
    <property type="nucleotide sequence ID" value="XM_008617234.1"/>
</dbReference>
<accession>T0RM48</accession>
<dbReference type="Pfam" id="PF20253">
    <property type="entry name" value="DUF6604"/>
    <property type="match status" value="1"/>
</dbReference>
<feature type="domain" description="DUF6604" evidence="1">
    <location>
        <begin position="12"/>
        <end position="203"/>
    </location>
</feature>
<dbReference type="EMBL" id="JH767171">
    <property type="protein sequence ID" value="EQC31017.1"/>
    <property type="molecule type" value="Genomic_DNA"/>
</dbReference>
<dbReference type="PANTHER" id="PTHR38795">
    <property type="entry name" value="DUF6604 DOMAIN-CONTAINING PROTEIN"/>
    <property type="match status" value="1"/>
</dbReference>
<evidence type="ECO:0000313" key="3">
    <source>
        <dbReference type="Proteomes" id="UP000030762"/>
    </source>
</evidence>
<dbReference type="PANTHER" id="PTHR38795:SF1">
    <property type="entry name" value="DUF6604 DOMAIN-CONTAINING PROTEIN"/>
    <property type="match status" value="1"/>
</dbReference>
<dbReference type="GeneID" id="19951931"/>
<dbReference type="InParanoid" id="T0RM48"/>
<proteinExistence type="predicted"/>
<dbReference type="eggNOG" id="ENOG502SA38">
    <property type="taxonomic scope" value="Eukaryota"/>
</dbReference>
<dbReference type="Proteomes" id="UP000030762">
    <property type="component" value="Unassembled WGS sequence"/>
</dbReference>
<dbReference type="InterPro" id="IPR046539">
    <property type="entry name" value="DUF6604"/>
</dbReference>
<sequence>MATDGSERGRYHRYKAATNVVLTWLQEATQPKNTNITVRARSANVAEWSVSQIWTAALEVVEAATPVPCRILRELGTAVRLRHEYSLKMPPDDGHMHVLNTFRAIEARWTPLVSAKTPTSTTPFDLTTFSPPTDATDAAHTRLVARLEGAQFQCVFFLLDLDDMNREVKLAWEMFQRGEMSLIAATAVTNACVHTVDELSKTLRIAHPHFEDLDHIMAFLVCEELLIDLVVGNADLTLSTAVEVVVLAKRAMIDEFRPAAEHTIAKALQTTITAAACLIDRVLNQYETPSRFGDLEWTATLDTSLVNLQQGLHTMIKVLPPGTRSAVPDGFFNRHWPERHGLASSPSDLLKTFLAHILPVFLLHDAGDVMLPREPTTNPLFTLLRTYVKTKRVPVALVFACQSLLWSLVYTQGTSDAHYANIVDDTRVTIARVTSQLTTCCEFADGRFVPAATASNMAMALRWLVNLRVTTSPSKPFGQMEVDRAWFNPYMAGQLLLTITTDITFTLGLTTIDDIGQARAMIHLYNALRVLDKIPANKDLDTLVAMFERGKSLWLSGRPTSRGDIGCGRLLARSYNAVKLTSRDRLDHRSAAQKKMQSRCDALSQRRLPIEPAHVSKAYRYVTRTTTSDDGPLTKLPRALHIKGVIDRDHDCFQYLNLCMVGQLFRGAWKEMVTAFSVSDLLLVPLVPAQGVVDGPRRETDANVRLPNVNLFFKLLLILCARDPDDHRVAKAAEAMMHVAERMHEAYIAPPVVTK</sequence>
<protein>
    <recommendedName>
        <fullName evidence="1">DUF6604 domain-containing protein</fullName>
    </recommendedName>
</protein>
<dbReference type="AlphaFoldDB" id="T0RM48"/>
<keyword evidence="3" id="KW-1185">Reference proteome</keyword>